<organism evidence="1 2">
    <name type="scientific">Canavalia gladiata</name>
    <name type="common">Sword bean</name>
    <name type="synonym">Dolichos gladiatus</name>
    <dbReference type="NCBI Taxonomy" id="3824"/>
    <lineage>
        <taxon>Eukaryota</taxon>
        <taxon>Viridiplantae</taxon>
        <taxon>Streptophyta</taxon>
        <taxon>Embryophyta</taxon>
        <taxon>Tracheophyta</taxon>
        <taxon>Spermatophyta</taxon>
        <taxon>Magnoliopsida</taxon>
        <taxon>eudicotyledons</taxon>
        <taxon>Gunneridae</taxon>
        <taxon>Pentapetalae</taxon>
        <taxon>rosids</taxon>
        <taxon>fabids</taxon>
        <taxon>Fabales</taxon>
        <taxon>Fabaceae</taxon>
        <taxon>Papilionoideae</taxon>
        <taxon>50 kb inversion clade</taxon>
        <taxon>NPAAA clade</taxon>
        <taxon>indigoferoid/millettioid clade</taxon>
        <taxon>Phaseoleae</taxon>
        <taxon>Canavalia</taxon>
    </lineage>
</organism>
<keyword evidence="2" id="KW-1185">Reference proteome</keyword>
<sequence length="105" mass="12263">MTGNNLTFVMFFCRLYEYTDVHRNWKLTTQDVHYIAPSHLRFTLTFSTLCYRIFTYLDTVAFADIPNIWGSQRSDLSGLFPCLSSLVYDGAVSEIWDLRLFTCPL</sequence>
<evidence type="ECO:0000313" key="1">
    <source>
        <dbReference type="EMBL" id="KAK7337652.1"/>
    </source>
</evidence>
<proteinExistence type="predicted"/>
<protein>
    <submittedName>
        <fullName evidence="1">Uncharacterized protein</fullName>
    </submittedName>
</protein>
<comment type="caution">
    <text evidence="1">The sequence shown here is derived from an EMBL/GenBank/DDBJ whole genome shotgun (WGS) entry which is preliminary data.</text>
</comment>
<accession>A0AAN9QJG0</accession>
<reference evidence="1 2" key="1">
    <citation type="submission" date="2024-01" db="EMBL/GenBank/DDBJ databases">
        <title>The genomes of 5 underutilized Papilionoideae crops provide insights into root nodulation and disease resistanc.</title>
        <authorList>
            <person name="Jiang F."/>
        </authorList>
    </citation>
    <scope>NUCLEOTIDE SEQUENCE [LARGE SCALE GENOMIC DNA]</scope>
    <source>
        <strain evidence="1">LVBAO_FW01</strain>
        <tissue evidence="1">Leaves</tissue>
    </source>
</reference>
<gene>
    <name evidence="1" type="ORF">VNO77_18237</name>
</gene>
<evidence type="ECO:0000313" key="2">
    <source>
        <dbReference type="Proteomes" id="UP001367508"/>
    </source>
</evidence>
<dbReference type="EMBL" id="JAYMYQ010000004">
    <property type="protein sequence ID" value="KAK7337652.1"/>
    <property type="molecule type" value="Genomic_DNA"/>
</dbReference>
<dbReference type="AlphaFoldDB" id="A0AAN9QJG0"/>
<dbReference type="Proteomes" id="UP001367508">
    <property type="component" value="Unassembled WGS sequence"/>
</dbReference>
<name>A0AAN9QJG0_CANGL</name>